<dbReference type="Proteomes" id="UP000327493">
    <property type="component" value="Chromosome 14"/>
</dbReference>
<keyword evidence="3" id="KW-1185">Reference proteome</keyword>
<dbReference type="EMBL" id="VOFY01000014">
    <property type="protein sequence ID" value="KAA8585891.1"/>
    <property type="molecule type" value="Genomic_DNA"/>
</dbReference>
<feature type="region of interest" description="Disordered" evidence="1">
    <location>
        <begin position="58"/>
        <end position="113"/>
    </location>
</feature>
<feature type="region of interest" description="Disordered" evidence="1">
    <location>
        <begin position="614"/>
        <end position="639"/>
    </location>
</feature>
<evidence type="ECO:0000256" key="1">
    <source>
        <dbReference type="SAM" id="MobiDB-lite"/>
    </source>
</evidence>
<reference evidence="2 3" key="1">
    <citation type="submission" date="2019-08" db="EMBL/GenBank/DDBJ databases">
        <title>A chromosome-level genome assembly, high-density linkage maps, and genome scans reveal the genomic architecture of hybrid incompatibilities underlying speciation via character displacement in darters (Percidae: Etheostominae).</title>
        <authorList>
            <person name="Moran R.L."/>
            <person name="Catchen J.M."/>
            <person name="Fuller R.C."/>
        </authorList>
    </citation>
    <scope>NUCLEOTIDE SEQUENCE [LARGE SCALE GENOMIC DNA]</scope>
    <source>
        <strain evidence="2">EspeVRDwgs_2016</strain>
        <tissue evidence="2">Muscle</tissue>
    </source>
</reference>
<organism evidence="2 3">
    <name type="scientific">Etheostoma spectabile</name>
    <name type="common">orangethroat darter</name>
    <dbReference type="NCBI Taxonomy" id="54343"/>
    <lineage>
        <taxon>Eukaryota</taxon>
        <taxon>Metazoa</taxon>
        <taxon>Chordata</taxon>
        <taxon>Craniata</taxon>
        <taxon>Vertebrata</taxon>
        <taxon>Euteleostomi</taxon>
        <taxon>Actinopterygii</taxon>
        <taxon>Neopterygii</taxon>
        <taxon>Teleostei</taxon>
        <taxon>Neoteleostei</taxon>
        <taxon>Acanthomorphata</taxon>
        <taxon>Eupercaria</taxon>
        <taxon>Perciformes</taxon>
        <taxon>Percoidei</taxon>
        <taxon>Percidae</taxon>
        <taxon>Etheostomatinae</taxon>
        <taxon>Etheostoma</taxon>
    </lineage>
</organism>
<sequence>MVSTAAPLILGSENQLCTPNADFVLAKNSSRGGSVSTSGNLLLGATETNAVSTMLASASTAVPSGPQRQKSVDAQSNSGNKSQLNPSSIHCEVTHDDPRTIPQPRGYTETDNTGVRQLPINTIVTVRQTPHQQQFMVGYKGLEDHTEVNRVNRVTRIVSPVGTVSLSDASVGYGQCSQMAYVINGQSGYFSSEAVGSYTTPNNPPVYSGSSYQCEGRSTREFYPSRIYPEQEANRFRMQSIGHGLAAPPVPERVRLSMQQYSSWTRASLAAGDGKVTNNAAYVGAVPFPNPVNNPEISRFSNKSQLFDSLKVYLNNKNRLQPIIGLGSIIECVKAGTHNREVLYLCEVCVCRLSKADMRNHIMGSLHRYSYIKAWHPHLMSEWKEMSDLSNLAWPLMEMAKALEEKEGPGDVQWLEFEDALFQKMATHSENDAVTLITILRDGQGQGNPETTSVQQEHHPIQSQRIVLVSNNQQRPSKKSLETSAETNRTIAFIKSEDLLKNPSPEPSVLSKNSNSFLDGYTGTKPLIGIKMLCNGGTHTNTQKQKIAVKGLSVNNISNRARTEKCTVLPSQFAKRMAAKRKMKQVDNTVFKVSLPLTKGSMLLERTSFSMDSLPGSSACSPSSDSDLIPSPESQSEDCELDYDAGSFASNHTEHTSQLQQDLCRGDAGQYKGPERYVPVAQYQEVAGSFNDNEYLYYNQSEDITGTKYQKVYGDDNYKRQPSSQERSSKRFYKQWQNEGPQTQNEWLSPAVSHTQDWPAYKSSYRCEAGCTEQWYNSTSQSKVGTRISREERQNEMSMDATQHCYQQQPQNQYMECLQTGSVGQHGFSDECAAQSDAARIGMHPYLGDPLAHSSSTAPESRVWFPEIEHRPLQTYMEFAIGPVHAVQQSYMTQSKAYQATLPEHGVMSYPNHNIGPRTNSDQCFHHPFSVGEGMSQSKCLHPTLASSVL</sequence>
<accession>A0A5J5D2X6</accession>
<proteinExistence type="predicted"/>
<evidence type="ECO:0000313" key="3">
    <source>
        <dbReference type="Proteomes" id="UP000327493"/>
    </source>
</evidence>
<dbReference type="AlphaFoldDB" id="A0A5J5D2X6"/>
<gene>
    <name evidence="2" type="ORF">FQN60_007460</name>
</gene>
<protein>
    <submittedName>
        <fullName evidence="2">Uncharacterized protein</fullName>
    </submittedName>
</protein>
<comment type="caution">
    <text evidence="2">The sequence shown here is derived from an EMBL/GenBank/DDBJ whole genome shotgun (WGS) entry which is preliminary data.</text>
</comment>
<evidence type="ECO:0000313" key="2">
    <source>
        <dbReference type="EMBL" id="KAA8585891.1"/>
    </source>
</evidence>
<feature type="compositionally biased region" description="Polar residues" evidence="1">
    <location>
        <begin position="58"/>
        <end position="88"/>
    </location>
</feature>
<name>A0A5J5D2X6_9PERO</name>
<feature type="compositionally biased region" description="Low complexity" evidence="1">
    <location>
        <begin position="614"/>
        <end position="634"/>
    </location>
</feature>